<comment type="caution">
    <text evidence="2">The sequence shown here is derived from an EMBL/GenBank/DDBJ whole genome shotgun (WGS) entry which is preliminary data.</text>
</comment>
<evidence type="ECO:0000313" key="2">
    <source>
        <dbReference type="EMBL" id="MPL72689.1"/>
    </source>
</evidence>
<dbReference type="AlphaFoldDB" id="A0A644U1B2"/>
<accession>A0A644U1B2</accession>
<gene>
    <name evidence="2" type="ORF">SDC9_18477</name>
</gene>
<reference evidence="2" key="1">
    <citation type="submission" date="2019-08" db="EMBL/GenBank/DDBJ databases">
        <authorList>
            <person name="Kucharzyk K."/>
            <person name="Murdoch R.W."/>
            <person name="Higgins S."/>
            <person name="Loffler F."/>
        </authorList>
    </citation>
    <scope>NUCLEOTIDE SEQUENCE</scope>
</reference>
<organism evidence="2">
    <name type="scientific">bioreactor metagenome</name>
    <dbReference type="NCBI Taxonomy" id="1076179"/>
    <lineage>
        <taxon>unclassified sequences</taxon>
        <taxon>metagenomes</taxon>
        <taxon>ecological metagenomes</taxon>
    </lineage>
</organism>
<feature type="compositionally biased region" description="Basic and acidic residues" evidence="1">
    <location>
        <begin position="25"/>
        <end position="35"/>
    </location>
</feature>
<dbReference type="EMBL" id="VSSQ01000067">
    <property type="protein sequence ID" value="MPL72689.1"/>
    <property type="molecule type" value="Genomic_DNA"/>
</dbReference>
<protein>
    <submittedName>
        <fullName evidence="2">Uncharacterized protein</fullName>
    </submittedName>
</protein>
<sequence length="35" mass="3894">MIRKKSKKWDGEKQLEDAGPAVSIGRRERDIPGAA</sequence>
<evidence type="ECO:0000256" key="1">
    <source>
        <dbReference type="SAM" id="MobiDB-lite"/>
    </source>
</evidence>
<proteinExistence type="predicted"/>
<feature type="region of interest" description="Disordered" evidence="1">
    <location>
        <begin position="1"/>
        <end position="35"/>
    </location>
</feature>
<name>A0A644U1B2_9ZZZZ</name>